<feature type="region of interest" description="Disordered" evidence="6">
    <location>
        <begin position="2143"/>
        <end position="2168"/>
    </location>
</feature>
<evidence type="ECO:0000256" key="4">
    <source>
        <dbReference type="ARBA" id="ARBA00023134"/>
    </source>
</evidence>
<dbReference type="CDD" id="cd14858">
    <property type="entry name" value="TrmE_N"/>
    <property type="match status" value="1"/>
</dbReference>
<protein>
    <submittedName>
        <fullName evidence="8">tRNA modification GTPase</fullName>
    </submittedName>
</protein>
<dbReference type="Gene3D" id="3.40.50.300">
    <property type="entry name" value="P-loop containing nucleotide triphosphate hydrolases"/>
    <property type="match status" value="1"/>
</dbReference>
<dbReference type="GO" id="GO:0003924">
    <property type="term" value="F:GTPase activity"/>
    <property type="evidence" value="ECO:0007669"/>
    <property type="project" value="InterPro"/>
</dbReference>
<dbReference type="NCBIfam" id="TIGR00231">
    <property type="entry name" value="small_GTP"/>
    <property type="match status" value="1"/>
</dbReference>
<feature type="region of interest" description="Disordered" evidence="6">
    <location>
        <begin position="1804"/>
        <end position="1835"/>
    </location>
</feature>
<dbReference type="InterPro" id="IPR027417">
    <property type="entry name" value="P-loop_NTPase"/>
</dbReference>
<comment type="caution">
    <text evidence="8">The sequence shown here is derived from an EMBL/GenBank/DDBJ whole genome shotgun (WGS) entry which is preliminary data.</text>
</comment>
<keyword evidence="4 5" id="KW-0342">GTP-binding</keyword>
<dbReference type="Pfam" id="PF10396">
    <property type="entry name" value="TrmE_N"/>
    <property type="match status" value="1"/>
</dbReference>
<feature type="compositionally biased region" description="Gly residues" evidence="6">
    <location>
        <begin position="2154"/>
        <end position="2163"/>
    </location>
</feature>
<dbReference type="InterPro" id="IPR005225">
    <property type="entry name" value="Small_GTP-bd"/>
</dbReference>
<dbReference type="Pfam" id="PF12631">
    <property type="entry name" value="MnmE_helical"/>
    <property type="match status" value="1"/>
</dbReference>
<dbReference type="InterPro" id="IPR006073">
    <property type="entry name" value="GTP-bd"/>
</dbReference>
<sequence length="3707" mass="399378">MNIDSSPIAAIATAPGRGGIGVVRASGKNLQPLIAALFGATTLQPRHATYIPFKQADGAIIDQGIAIWFRGPHSYTGEDVLELQGHGGPIVLQLLLARVLEAGAELGLRLAEPGEFTRRAYLNDKLDLAQAEAVADLIDASTEAAAKSASQSLSGAFSRTVNDLVGGVTNLRMLVEATLDFPEEEIDFLEKSDARGQLAGIVTALETVFRQAAQGALLREGLNVVLVGQPNVGKSSLLNALAGNDVAIVTPIAGTTRDKVTETIQIEGIPLNIIDTAGIRNDDDTVDVVERIGIERTWGEVGKADVILHLLDAAHGPTRADEDIVAAFPGGVPVLRIWNKIDLSGHKPSVDAMPDATHVYLSAHEKSGIELLRAELLRIAGWQQTGESLYLARERHLIALKNAGAHLARAGEHAAQNDQSLDLFAEELRLAQVQLSSITGEFSSDDLLGPGRRRCCAAHRRSPQVRATQANAAPDAPSRLRAAAMPAIEVLPGRAVDIEPYLPYRPCARNEQGLAIRAAKRGVGDIRIHLDGGDLLAGRGEHAQPLGGVFRHVDVAQAVHGHAVRDAQSLDQVASLLRLAVHDGVGAQHALFAGRAVDVQDIAGWGQRDAVRVDQRFFHHGDHAVGRHAIHAGFFLAARGGGALEVGIAEVQRAVRCDRHVVGRVEDFALVLDGHVAALAVQRIARHGLVLVGGGHDIAQGIDGQAVAAAVRDRGAELAAGVQLEDARREAGPEREVREIQRIADPYRSLVQALAVAADVGSEVGGGNPRSSQRAGRRRAVAGGWCGSGGRGGKHGHVRLLAVHDHAIAPRPLGRVQAAVGRRQHRFHRAQAILVEGGHANAHGHVRARGGRRMGNVERGNLGADGFRMQGGLFGAGVGQHGGKLLAAVARGQVGRALQHGGKRFRYQRQAGVALLVAEVVVIGLERIDIHQQQCQLAVVAQRAPQFAVDGNVEMAAVGNAGQAVHVRLRTQRLGLAAQLLFAAHGTADVAHLDQAKPFLAFAERRQRNGLLDPFAAPSAGRKQGERCAVQARRQLLRQPAVHGAGNCLLQPLAAQFGKHVKQGLAQHAVGGLAGVAGQPLVPHDDAQLLIEHQQAQFGQPEHAAGQRGGIVEPTQESVPDDGASGAAALPMSAPAPRTRQTLPPKGSCWYCEKPLDNYGQRRFKIELVRRLRNLLKHRHAQTGRQHGRRSFQHVDGRPIAFFQQPRQVQHQHPGFRRIDRRDCRRRCGRLGLVCRCQFRIDGRHQAAQRLFELGQRSDALRRRAAKHRFHRRRQQIDLLRADHARRALEGVHDALGAIGLAGQQFGARLLGAVLVALAEAAQDLPVQGVVAHQLLQAGFDLQDGATPYGSACRKRPIVRDRHAMYRPAEADIISRVGAQHGERHDGGHLGAGGRVGCLAEQTRGEGSAAARRDRKAVHGEVARAAAVRMDADRVAHLVLIGHGIGLFVVAEEIGGHGGLVIGGVDRDLARAQARTEPAAGGQVGSKVGVGAAGGDGAGADFAEHGFENHEAVVDGGNQFFRMIKARRIAGGGNDFACRIRSDEGVTAGGQAVVEVYARKAGFACFLGMGDRIIELQVARVAECGRVDAGVAGERGHAQHAAPVVEPGVPIGGGIAGQRGGIGRCARIDGHRGLVADRAAGHAIHGVPGAGRVDDNARQICLAEHGDPDVDCLRLRQHRHFRRQCRGGRTVRLPPRCRAAGAGWRIRCARRHGCARHQYPVVVRHAARFDCGRDELRLRAGAAAVLLRLRARGARFAHAAARRRHCQLLLCRVRRLAPGALQCQRGPHRPAVFRRHAHYRRRRLRGGRRGGVARTAHHHPACGAGGGAAVRGGESDGVHRALPEFQAKKELGLAGGIAGQPGAAGVAAGQLFRAVLPGVHRRHAGAQPRLAHRLDRGGAARDLPGRRRIDLEPLAAGERKLRGFHRLRHRFDTARAGQADRTARQLHDPCKYHAREWTVQLVSDLFDPGAHALRRRLVAVEQAAASQRRPYHGRHAQILQAVEGFVEHRRQAQRRKLHLVGGQRDAAVERLELVAAEIGHAKMFHFAILAQARECAGDLVEIHQRIGTVDQQQVQVLDAALAHQLHAVAQRRLQGQRLAERGFHRVAAVDVGVVEAGHAQFQALLDQGHALLRRHAPLVHAPHAGHDARQGQAGFAGGDGGAGQDETNRIPGAAEDRCFFHVFQGHHRQVQQRFAIDHHLERADLGVLRQWRDQWVLALERRLELGGHALRHGDQHVVHEADLDLVLRPFPDFRRGNRLALRVQLDRIEILEAPVEQLLAFLGTCGIGTGAQHHGNQTALAGAVGTVGRGDHAVAGRFGVTGFHAVDGRVQPQQAVAVLLGDLVVGKTLDRVDLVELWEVEDHALGQHRQVLRGRVVVRAGQAMRVGKAGGLEAHALGFLVHHHDKGGLVAGNGFGQRHGGVIARLDHQAVQQVADADRGGRIDEHLGAARIDFPGAGGHVDHLVQRHLLVAQRAKDHVSGHDLGERCRFDAQVRVLGGNDLAAGGVQQQPRFGGDGRWRQRLRYDGGHHQHTGGQGSVSGRSVRFQIGNFAGAAPQLGNPVLDVVQLAVEEVVGAGDHDHRDVLRAHPFEHIGQWDGVVEFAVDQDGVGGNVGHLPFFCSGAHQDQPLGRRAGSGQALTQLRLHVGAERKAGERDGQAGKFVDHPGVQHGHVVGLALAMVVHALGGAHAAEVDARDHVAELDEGAHQGDGHLVVHGAAVQGMGMGHQRDAARCGFRMVEHAFDDAGGAGQGEFFYGHGYRRLNFQAVDDLAADQVAVDDFIDVFLVHIRVPGAFRVDHQQRAFLAAVQATGLVDADVAVAVDLEFLAALLGVFLRAFGAVVAAAVAAVFPLVHAEKYVVFEIWRVAHGCISLQGKRWLYAHGSSRYDTRPWPAAFSLWDGSHRNQTAMNGHSRLRNWAAPLKFRNLPCTQGNHGHPPLRRVRRKAEAGQHDGADQETAFRARRHPDEGIFRGKQQCRRQRLDQDGGRDHGRHQQRPGRRAAQQAQQCERRTHHAARGDDGLRQPVLLHRQDHVGPDVAGQVDFGVGRPRQPVRQNGQDLPQAEQKILWVDLRQRPQGQQHQALAGVRREPRPAQALQLAPVEQAAHGQHADQRTHRAAGRVGPEIEVGRHARGQIRLHRLHRARDQHASHGAHQEREELAHVRVQRVHHEGAQRDVADHVGDGVELGPVARHAGGFEEDPRRQALVLPAREREPAGVDDQEQGPVQAPAPAPGRAGAWVPAWPPTSVLGRQGGQPGQHVARQRVGGVGQRARAACGIGRRRRHGAGEGFLVDQLVHAEDRGAQGDGAAALGGGVEILREVVELRAQQRHARRRVGGGQHLDARLGDACFEAQGGQLQRGDGPLVMGVRARLARVRVQQPVVHALRIERRRTRDVGHDDRADRRGGDGRLLRQRAEIVVGRRRALAGAGAQQDGQGGDGAARAHGGKVGAGDGHLDDPYLVGATKPSSPGPGGGAHRRAGVVRQRIHLRQRIEFQAACHRFHRRGDALDGRAHAVDRAILGLQAGAQAIEVGGQRVERIERALRVVGQRRQFGDGRLQFVGQVAVFNGRVAHVGKGSQHDLLVFGAEQGVEAARDFLGLVQDDTAAFFHLVEEALAQRNARRVVGIGGQQRRTGFFVVERNEGDPRHALVAQRGIRGAGDRRIGVDIEGDEDLAGGLRVEGDAAHLAHFEPTIAHRRLRVQARHRLP</sequence>
<feature type="region of interest" description="Disordered" evidence="6">
    <location>
        <begin position="3212"/>
        <end position="3236"/>
    </location>
</feature>
<dbReference type="PROSITE" id="PS51709">
    <property type="entry name" value="G_TRME"/>
    <property type="match status" value="1"/>
</dbReference>
<feature type="compositionally biased region" description="Basic and acidic residues" evidence="6">
    <location>
        <begin position="2945"/>
        <end position="2971"/>
    </location>
</feature>
<accession>A0A699GUZ3</accession>
<evidence type="ECO:0000256" key="6">
    <source>
        <dbReference type="SAM" id="MobiDB-lite"/>
    </source>
</evidence>
<dbReference type="SUPFAM" id="SSF52540">
    <property type="entry name" value="P-loop containing nucleoside triphosphate hydrolases"/>
    <property type="match status" value="1"/>
</dbReference>
<dbReference type="EMBL" id="BKCJ010051562">
    <property type="protein sequence ID" value="GEW26931.1"/>
    <property type="molecule type" value="Genomic_DNA"/>
</dbReference>
<dbReference type="GO" id="GO:0030488">
    <property type="term" value="P:tRNA methylation"/>
    <property type="evidence" value="ECO:0007669"/>
    <property type="project" value="TreeGrafter"/>
</dbReference>
<feature type="region of interest" description="Disordered" evidence="6">
    <location>
        <begin position="2929"/>
        <end position="3022"/>
    </location>
</feature>
<feature type="domain" description="TrmE-type G" evidence="7">
    <location>
        <begin position="221"/>
        <end position="381"/>
    </location>
</feature>
<evidence type="ECO:0000256" key="5">
    <source>
        <dbReference type="RuleBase" id="RU003313"/>
    </source>
</evidence>
<reference evidence="8" key="1">
    <citation type="journal article" date="2019" name="Sci. Rep.">
        <title>Draft genome of Tanacetum cinerariifolium, the natural source of mosquito coil.</title>
        <authorList>
            <person name="Yamashiro T."/>
            <person name="Shiraishi A."/>
            <person name="Satake H."/>
            <person name="Nakayama K."/>
        </authorList>
    </citation>
    <scope>NUCLEOTIDE SEQUENCE</scope>
</reference>
<dbReference type="GO" id="GO:0005829">
    <property type="term" value="C:cytosol"/>
    <property type="evidence" value="ECO:0007669"/>
    <property type="project" value="TreeGrafter"/>
</dbReference>
<dbReference type="HAMAP" id="MF_00379">
    <property type="entry name" value="GTPase_MnmE"/>
    <property type="match status" value="1"/>
</dbReference>
<feature type="compositionally biased region" description="Basic residues" evidence="6">
    <location>
        <begin position="2990"/>
        <end position="2999"/>
    </location>
</feature>
<dbReference type="InterPro" id="IPR018948">
    <property type="entry name" value="GTP-bd_TrmE_N"/>
</dbReference>
<dbReference type="InterPro" id="IPR027368">
    <property type="entry name" value="MnmE_dom2"/>
</dbReference>
<keyword evidence="2 5" id="KW-0819">tRNA processing</keyword>
<dbReference type="Pfam" id="PF01926">
    <property type="entry name" value="MMR_HSR1"/>
    <property type="match status" value="1"/>
</dbReference>
<dbReference type="Gene3D" id="3.30.1360.120">
    <property type="entry name" value="Probable tRNA modification gtpase trme, domain 1"/>
    <property type="match status" value="1"/>
</dbReference>
<feature type="region of interest" description="Disordered" evidence="6">
    <location>
        <begin position="3427"/>
        <end position="3455"/>
    </location>
</feature>
<name>A0A699GUZ3_TANCI</name>
<proteinExistence type="inferred from homology"/>
<dbReference type="InterPro" id="IPR025867">
    <property type="entry name" value="MnmE_helical"/>
</dbReference>
<evidence type="ECO:0000256" key="1">
    <source>
        <dbReference type="ARBA" id="ARBA00011043"/>
    </source>
</evidence>
<feature type="compositionally biased region" description="Low complexity" evidence="6">
    <location>
        <begin position="3223"/>
        <end position="3236"/>
    </location>
</feature>
<dbReference type="InterPro" id="IPR004520">
    <property type="entry name" value="GTPase_MnmE"/>
</dbReference>
<dbReference type="Gene3D" id="1.20.120.430">
    <property type="entry name" value="tRNA modification GTPase MnmE domain 2"/>
    <property type="match status" value="1"/>
</dbReference>
<organism evidence="8">
    <name type="scientific">Tanacetum cinerariifolium</name>
    <name type="common">Dalmatian daisy</name>
    <name type="synonym">Chrysanthemum cinerariifolium</name>
    <dbReference type="NCBI Taxonomy" id="118510"/>
    <lineage>
        <taxon>Eukaryota</taxon>
        <taxon>Viridiplantae</taxon>
        <taxon>Streptophyta</taxon>
        <taxon>Embryophyta</taxon>
        <taxon>Tracheophyta</taxon>
        <taxon>Spermatophyta</taxon>
        <taxon>Magnoliopsida</taxon>
        <taxon>eudicotyledons</taxon>
        <taxon>Gunneridae</taxon>
        <taxon>Pentapetalae</taxon>
        <taxon>asterids</taxon>
        <taxon>campanulids</taxon>
        <taxon>Asterales</taxon>
        <taxon>Asteraceae</taxon>
        <taxon>Asteroideae</taxon>
        <taxon>Anthemideae</taxon>
        <taxon>Anthemidinae</taxon>
        <taxon>Tanacetum</taxon>
    </lineage>
</organism>
<feature type="compositionally biased region" description="Basic and acidic residues" evidence="6">
    <location>
        <begin position="2980"/>
        <end position="2989"/>
    </location>
</feature>
<evidence type="ECO:0000259" key="7">
    <source>
        <dbReference type="PROSITE" id="PS51709"/>
    </source>
</evidence>
<evidence type="ECO:0000256" key="3">
    <source>
        <dbReference type="ARBA" id="ARBA00022741"/>
    </source>
</evidence>
<dbReference type="PANTHER" id="PTHR42714">
    <property type="entry name" value="TRNA MODIFICATION GTPASE GTPBP3"/>
    <property type="match status" value="1"/>
</dbReference>
<dbReference type="PANTHER" id="PTHR42714:SF2">
    <property type="entry name" value="TRNA MODIFICATION GTPASE GTPBP3, MITOCHONDRIAL"/>
    <property type="match status" value="1"/>
</dbReference>
<evidence type="ECO:0000256" key="2">
    <source>
        <dbReference type="ARBA" id="ARBA00022694"/>
    </source>
</evidence>
<dbReference type="GO" id="GO:0002098">
    <property type="term" value="P:tRNA wobble uridine modification"/>
    <property type="evidence" value="ECO:0007669"/>
    <property type="project" value="TreeGrafter"/>
</dbReference>
<keyword evidence="3 5" id="KW-0547">Nucleotide-binding</keyword>
<feature type="region of interest" description="Disordered" evidence="6">
    <location>
        <begin position="1100"/>
        <end position="1143"/>
    </location>
</feature>
<dbReference type="GO" id="GO:0005525">
    <property type="term" value="F:GTP binding"/>
    <property type="evidence" value="ECO:0007669"/>
    <property type="project" value="UniProtKB-KW"/>
</dbReference>
<dbReference type="CDD" id="cd04164">
    <property type="entry name" value="trmE"/>
    <property type="match status" value="1"/>
</dbReference>
<evidence type="ECO:0000313" key="8">
    <source>
        <dbReference type="EMBL" id="GEW26931.1"/>
    </source>
</evidence>
<gene>
    <name evidence="8" type="ORF">Tci_198907</name>
</gene>
<comment type="similarity">
    <text evidence="1 5">Belongs to the TRAFAC class TrmE-Era-EngA-EngB-Septin-like GTPase superfamily. TrmE GTPase family.</text>
</comment>
<dbReference type="NCBIfam" id="TIGR00450">
    <property type="entry name" value="mnmE_trmE_thdF"/>
    <property type="match status" value="1"/>
</dbReference>
<dbReference type="InterPro" id="IPR027266">
    <property type="entry name" value="TrmE/GcvT-like"/>
</dbReference>
<dbReference type="InterPro" id="IPR031168">
    <property type="entry name" value="G_TrmE"/>
</dbReference>